<proteinExistence type="predicted"/>
<name>A0AAD2FTD5_9STRA</name>
<dbReference type="EMBL" id="CAKOGP040001814">
    <property type="protein sequence ID" value="CAJ1952869.1"/>
    <property type="molecule type" value="Genomic_DNA"/>
</dbReference>
<feature type="region of interest" description="Disordered" evidence="1">
    <location>
        <begin position="149"/>
        <end position="172"/>
    </location>
</feature>
<dbReference type="Proteomes" id="UP001295423">
    <property type="component" value="Unassembled WGS sequence"/>
</dbReference>
<organism evidence="2 3">
    <name type="scientific">Cylindrotheca closterium</name>
    <dbReference type="NCBI Taxonomy" id="2856"/>
    <lineage>
        <taxon>Eukaryota</taxon>
        <taxon>Sar</taxon>
        <taxon>Stramenopiles</taxon>
        <taxon>Ochrophyta</taxon>
        <taxon>Bacillariophyta</taxon>
        <taxon>Bacillariophyceae</taxon>
        <taxon>Bacillariophycidae</taxon>
        <taxon>Bacillariales</taxon>
        <taxon>Bacillariaceae</taxon>
        <taxon>Cylindrotheca</taxon>
    </lineage>
</organism>
<evidence type="ECO:0000313" key="3">
    <source>
        <dbReference type="Proteomes" id="UP001295423"/>
    </source>
</evidence>
<gene>
    <name evidence="2" type="ORF">CYCCA115_LOCUS13757</name>
</gene>
<sequence length="232" mass="25481">MNCIATHHKALHAPLLSMQSNMASKNKILSNKALNTLLPDLLRNTKHATPSNAQKLSRSIADLGLMTRDAQSFTSCADSVRSMSKLHQLAQNSASTNRLTQNAVFTAHTTRGAPNGTSMSKLHQLAQKSLNQARMNRLTHNAVFTAARTRGAPTAAPPAPSRGVPSAAPAQTRQLSQALKVCKDIANRQRINELKLDDMGNLSRRMEEYRKLKKSGKYNYDFSTDSDDEDLE</sequence>
<dbReference type="AlphaFoldDB" id="A0AAD2FTD5"/>
<comment type="caution">
    <text evidence="2">The sequence shown here is derived from an EMBL/GenBank/DDBJ whole genome shotgun (WGS) entry which is preliminary data.</text>
</comment>
<reference evidence="2" key="1">
    <citation type="submission" date="2023-08" db="EMBL/GenBank/DDBJ databases">
        <authorList>
            <person name="Audoor S."/>
            <person name="Bilcke G."/>
        </authorList>
    </citation>
    <scope>NUCLEOTIDE SEQUENCE</scope>
</reference>
<protein>
    <submittedName>
        <fullName evidence="2">Uncharacterized protein</fullName>
    </submittedName>
</protein>
<keyword evidence="3" id="KW-1185">Reference proteome</keyword>
<evidence type="ECO:0000256" key="1">
    <source>
        <dbReference type="SAM" id="MobiDB-lite"/>
    </source>
</evidence>
<evidence type="ECO:0000313" key="2">
    <source>
        <dbReference type="EMBL" id="CAJ1952869.1"/>
    </source>
</evidence>
<accession>A0AAD2FTD5</accession>
<feature type="region of interest" description="Disordered" evidence="1">
    <location>
        <begin position="213"/>
        <end position="232"/>
    </location>
</feature>